<dbReference type="PANTHER" id="PTHR11991">
    <property type="entry name" value="TRANSLATIONALLY CONTROLLED TUMOR PROTEIN-RELATED"/>
    <property type="match status" value="1"/>
</dbReference>
<dbReference type="PRINTS" id="PR01653">
    <property type="entry name" value="TCTPROTEIN"/>
</dbReference>
<dbReference type="GO" id="GO:0005509">
    <property type="term" value="F:calcium ion binding"/>
    <property type="evidence" value="ECO:0007669"/>
    <property type="project" value="TreeGrafter"/>
</dbReference>
<dbReference type="AlphaFoldDB" id="A0A915D229"/>
<feature type="domain" description="TCTP" evidence="3">
    <location>
        <begin position="1"/>
        <end position="165"/>
    </location>
</feature>
<dbReference type="Proteomes" id="UP000887574">
    <property type="component" value="Unplaced"/>
</dbReference>
<dbReference type="InterPro" id="IPR018103">
    <property type="entry name" value="Translation_control_tumour_CS"/>
</dbReference>
<organism evidence="4 5">
    <name type="scientific">Ditylenchus dipsaci</name>
    <dbReference type="NCBI Taxonomy" id="166011"/>
    <lineage>
        <taxon>Eukaryota</taxon>
        <taxon>Metazoa</taxon>
        <taxon>Ecdysozoa</taxon>
        <taxon>Nematoda</taxon>
        <taxon>Chromadorea</taxon>
        <taxon>Rhabditida</taxon>
        <taxon>Tylenchina</taxon>
        <taxon>Tylenchomorpha</taxon>
        <taxon>Sphaerularioidea</taxon>
        <taxon>Anguinidae</taxon>
        <taxon>Anguininae</taxon>
        <taxon>Ditylenchus</taxon>
    </lineage>
</organism>
<evidence type="ECO:0000256" key="2">
    <source>
        <dbReference type="PROSITE-ProRule" id="PRU01133"/>
    </source>
</evidence>
<dbReference type="WBParaSite" id="jg14735">
    <property type="protein sequence ID" value="jg14735"/>
    <property type="gene ID" value="jg14735"/>
</dbReference>
<reference evidence="5" key="1">
    <citation type="submission" date="2022-11" db="UniProtKB">
        <authorList>
            <consortium name="WormBaseParasite"/>
        </authorList>
    </citation>
    <scope>IDENTIFICATION</scope>
</reference>
<evidence type="ECO:0000313" key="5">
    <source>
        <dbReference type="WBParaSite" id="jg14735"/>
    </source>
</evidence>
<evidence type="ECO:0000313" key="4">
    <source>
        <dbReference type="Proteomes" id="UP000887574"/>
    </source>
</evidence>
<dbReference type="PROSITE" id="PS01002">
    <property type="entry name" value="TCTP_1"/>
    <property type="match status" value="1"/>
</dbReference>
<dbReference type="InterPro" id="IPR034737">
    <property type="entry name" value="TCTP"/>
</dbReference>
<dbReference type="GO" id="GO:0005737">
    <property type="term" value="C:cytoplasm"/>
    <property type="evidence" value="ECO:0007669"/>
    <property type="project" value="TreeGrafter"/>
</dbReference>
<keyword evidence="4" id="KW-1185">Reference proteome</keyword>
<dbReference type="InterPro" id="IPR011323">
    <property type="entry name" value="Mss4/transl-control_tumour"/>
</dbReference>
<dbReference type="PROSITE" id="PS01003">
    <property type="entry name" value="TCTP_2"/>
    <property type="match status" value="1"/>
</dbReference>
<dbReference type="PANTHER" id="PTHR11991:SF0">
    <property type="entry name" value="TRANSLATIONALLY-CONTROLLED TUMOR PROTEIN"/>
    <property type="match status" value="1"/>
</dbReference>
<evidence type="ECO:0000259" key="3">
    <source>
        <dbReference type="PROSITE" id="PS51797"/>
    </source>
</evidence>
<sequence>MIIFKDAFSEDELCSDSFPMKLVDDLIYEFKGKHVVRKHGDIVLAGSNPSAEGEDADDGNDEQVERGIDFVLNHRLQEMNCYEDIATFQELYQEFHEEGDRAHGEAWILSLLSKDRFKKLQFFIGENMAEGKGEGQVAIVEYRDEAEGESPYLMLIAAGIIEEKT</sequence>
<dbReference type="Pfam" id="PF00838">
    <property type="entry name" value="TCTP"/>
    <property type="match status" value="1"/>
</dbReference>
<dbReference type="InterPro" id="IPR011057">
    <property type="entry name" value="Mss4-like_sf"/>
</dbReference>
<accession>A0A915D229</accession>
<comment type="similarity">
    <text evidence="2">Belongs to the TCTP family.</text>
</comment>
<evidence type="ECO:0000256" key="1">
    <source>
        <dbReference type="ARBA" id="ARBA00014759"/>
    </source>
</evidence>
<dbReference type="PROSITE" id="PS51797">
    <property type="entry name" value="TCTP_3"/>
    <property type="match status" value="1"/>
</dbReference>
<proteinExistence type="inferred from homology"/>
<name>A0A915D229_9BILA</name>
<dbReference type="InterPro" id="IPR018105">
    <property type="entry name" value="Translational_control_tumour_p"/>
</dbReference>
<dbReference type="SUPFAM" id="SSF51316">
    <property type="entry name" value="Mss4-like"/>
    <property type="match status" value="1"/>
</dbReference>
<dbReference type="Gene3D" id="2.170.150.10">
    <property type="entry name" value="Metal Binding Protein, Guanine Nucleotide Exchange Factor, Chain A"/>
    <property type="match status" value="1"/>
</dbReference>
<protein>
    <recommendedName>
        <fullName evidence="1">Translationally-controlled tumor protein homolog</fullName>
    </recommendedName>
</protein>